<evidence type="ECO:0000256" key="3">
    <source>
        <dbReference type="ARBA" id="ARBA00022692"/>
    </source>
</evidence>
<organism evidence="11 12">
    <name type="scientific">Corticibacter populi</name>
    <dbReference type="NCBI Taxonomy" id="1550736"/>
    <lineage>
        <taxon>Bacteria</taxon>
        <taxon>Pseudomonadati</taxon>
        <taxon>Pseudomonadota</taxon>
        <taxon>Betaproteobacteria</taxon>
        <taxon>Burkholderiales</taxon>
        <taxon>Comamonadaceae</taxon>
        <taxon>Corticibacter</taxon>
    </lineage>
</organism>
<dbReference type="OrthoDB" id="7525402at2"/>
<evidence type="ECO:0000256" key="1">
    <source>
        <dbReference type="ARBA" id="ARBA00004571"/>
    </source>
</evidence>
<dbReference type="InterPro" id="IPR057556">
    <property type="entry name" value="TPR_Slam"/>
</dbReference>
<evidence type="ECO:0000256" key="6">
    <source>
        <dbReference type="ARBA" id="ARBA00023237"/>
    </source>
</evidence>
<reference evidence="11 12" key="1">
    <citation type="submission" date="2018-10" db="EMBL/GenBank/DDBJ databases">
        <title>Draft genome of Cortibacter populi DSM10536.</title>
        <authorList>
            <person name="Bernier A.-M."/>
            <person name="Bernard K."/>
        </authorList>
    </citation>
    <scope>NUCLEOTIDE SEQUENCE [LARGE SCALE GENOMIC DNA]</scope>
    <source>
        <strain evidence="11 12">DSM 105136</strain>
    </source>
</reference>
<dbReference type="Pfam" id="PF04575">
    <property type="entry name" value="SlipAM"/>
    <property type="match status" value="1"/>
</dbReference>
<dbReference type="InterPro" id="IPR011990">
    <property type="entry name" value="TPR-like_helical_dom_sf"/>
</dbReference>
<keyword evidence="5" id="KW-0472">Membrane</keyword>
<gene>
    <name evidence="11" type="ORF">D8I35_16385</name>
</gene>
<feature type="domain" description="Surface lipoprotein assembly modifier C-terminal" evidence="9">
    <location>
        <begin position="283"/>
        <end position="574"/>
    </location>
</feature>
<dbReference type="Proteomes" id="UP000278006">
    <property type="component" value="Unassembled WGS sequence"/>
</dbReference>
<evidence type="ECO:0000313" key="12">
    <source>
        <dbReference type="Proteomes" id="UP000278006"/>
    </source>
</evidence>
<dbReference type="EMBL" id="RDQO01000006">
    <property type="protein sequence ID" value="RMX03460.1"/>
    <property type="molecule type" value="Genomic_DNA"/>
</dbReference>
<keyword evidence="4" id="KW-0732">Signal</keyword>
<comment type="subcellular location">
    <subcellularLocation>
        <location evidence="1">Cell outer membrane</location>
        <topology evidence="1">Multi-pass membrane protein</topology>
    </subcellularLocation>
</comment>
<keyword evidence="3" id="KW-0812">Transmembrane</keyword>
<accession>A0A3M6QK36</accession>
<dbReference type="AlphaFoldDB" id="A0A3M6QK36"/>
<name>A0A3M6QK36_9BURK</name>
<evidence type="ECO:0000256" key="7">
    <source>
        <dbReference type="ARBA" id="ARBA00023609"/>
    </source>
</evidence>
<comment type="caution">
    <text evidence="11">The sequence shown here is derived from an EMBL/GenBank/DDBJ whole genome shotgun (WGS) entry which is preliminary data.</text>
</comment>
<evidence type="ECO:0000256" key="5">
    <source>
        <dbReference type="ARBA" id="ARBA00023136"/>
    </source>
</evidence>
<evidence type="ECO:0000256" key="2">
    <source>
        <dbReference type="ARBA" id="ARBA00022452"/>
    </source>
</evidence>
<dbReference type="SUPFAM" id="SSF48452">
    <property type="entry name" value="TPR-like"/>
    <property type="match status" value="1"/>
</dbReference>
<evidence type="ECO:0000256" key="4">
    <source>
        <dbReference type="ARBA" id="ARBA00022729"/>
    </source>
</evidence>
<dbReference type="Gene3D" id="1.25.40.10">
    <property type="entry name" value="Tetratricopeptide repeat domain"/>
    <property type="match status" value="1"/>
</dbReference>
<keyword evidence="2" id="KW-1134">Transmembrane beta strand</keyword>
<proteinExistence type="inferred from homology"/>
<dbReference type="GO" id="GO:0009279">
    <property type="term" value="C:cell outer membrane"/>
    <property type="evidence" value="ECO:0007669"/>
    <property type="project" value="UniProtKB-SubCell"/>
</dbReference>
<evidence type="ECO:0000259" key="10">
    <source>
        <dbReference type="Pfam" id="PF24575"/>
    </source>
</evidence>
<dbReference type="InterPro" id="IPR007655">
    <property type="entry name" value="Slam_C"/>
</dbReference>
<feature type="compositionally biased region" description="Low complexity" evidence="8">
    <location>
        <begin position="115"/>
        <end position="130"/>
    </location>
</feature>
<sequence length="574" mass="64805">MNFISILVSSALRRWRDWAFGPMLLPLPRHFGFDPACSGAVCIGRRFLQRHNRATWIPAFAGMTVEGAGKGSEMAGECARMTGTFLSKAAGAIGLAGWLAFTSPAAHAQQDTADRLWQGSEQQSQQLRQQAAPGPDEEEDETVSESYRQALEAMTQSPRTRLQRLMLEVLGAVNRRDWFGADRSLRQYQQVPQHDPALAVFVDASRAAAEGDLARAIEGYREVMRSNPQFVRGELDLARALYADGRLRDAREVYAHLKGQQVPPVIARHVDESLANIARRTRWQLNLSLALVHEDNLNSASTVVEQCAWVLQGVCLRNNPGHEIHGTGLNFEATINKLWPLAGNHAVMLRSINYGNTYREEGDYDNLVSTTYLGYQYGSARNQLQLLPLFEFNREYGEKIYHAFGARASFRRQLTARAQVEASYEYKVRNFSRDYQTLEGNFTGLSLFANYAVKPDLVAYGGLYWRDNEAQQSVYSYREKVARLGVYKSFAGQATLNVAYGHRLKVAEARNAIFGGRRQRDHENSLYVQATFPSLQWQGLTPAVSYEHRRNNSTIPHAYNYRKNRVTLGFNKVF</sequence>
<dbReference type="Pfam" id="PF24575">
    <property type="entry name" value="TPR_Slam"/>
    <property type="match status" value="1"/>
</dbReference>
<keyword evidence="6" id="KW-0998">Cell outer membrane</keyword>
<evidence type="ECO:0000259" key="9">
    <source>
        <dbReference type="Pfam" id="PF04575"/>
    </source>
</evidence>
<feature type="region of interest" description="Disordered" evidence="8">
    <location>
        <begin position="110"/>
        <end position="146"/>
    </location>
</feature>
<evidence type="ECO:0000313" key="11">
    <source>
        <dbReference type="EMBL" id="RMX03460.1"/>
    </source>
</evidence>
<keyword evidence="12" id="KW-1185">Reference proteome</keyword>
<protein>
    <submittedName>
        <fullName evidence="11">DUF560 domain-containing protein</fullName>
    </submittedName>
</protein>
<feature type="domain" description="Surface lipoprotein assembly modifier N-terminal TPR repeats region" evidence="10">
    <location>
        <begin position="171"/>
        <end position="252"/>
    </location>
</feature>
<comment type="similarity">
    <text evidence="7">Belongs to the Slam family.</text>
</comment>
<evidence type="ECO:0000256" key="8">
    <source>
        <dbReference type="SAM" id="MobiDB-lite"/>
    </source>
</evidence>